<name>A0A2P6RWX9_ROSCH</name>
<gene>
    <name evidence="2" type="ORF">RchiOBHm_Chr2g0138541</name>
</gene>
<reference evidence="2 3" key="1">
    <citation type="journal article" date="2018" name="Nat. Genet.">
        <title>The Rosa genome provides new insights in the design of modern roses.</title>
        <authorList>
            <person name="Bendahmane M."/>
        </authorList>
    </citation>
    <scope>NUCLEOTIDE SEQUENCE [LARGE SCALE GENOMIC DNA]</scope>
    <source>
        <strain evidence="3">cv. Old Blush</strain>
    </source>
</reference>
<dbReference type="AlphaFoldDB" id="A0A2P6RWX9"/>
<keyword evidence="3" id="KW-1185">Reference proteome</keyword>
<evidence type="ECO:0000256" key="1">
    <source>
        <dbReference type="SAM" id="Phobius"/>
    </source>
</evidence>
<accession>A0A2P6RWX9</accession>
<dbReference type="EMBL" id="PDCK01000040">
    <property type="protein sequence ID" value="PRQ50921.1"/>
    <property type="molecule type" value="Genomic_DNA"/>
</dbReference>
<organism evidence="2 3">
    <name type="scientific">Rosa chinensis</name>
    <name type="common">China rose</name>
    <dbReference type="NCBI Taxonomy" id="74649"/>
    <lineage>
        <taxon>Eukaryota</taxon>
        <taxon>Viridiplantae</taxon>
        <taxon>Streptophyta</taxon>
        <taxon>Embryophyta</taxon>
        <taxon>Tracheophyta</taxon>
        <taxon>Spermatophyta</taxon>
        <taxon>Magnoliopsida</taxon>
        <taxon>eudicotyledons</taxon>
        <taxon>Gunneridae</taxon>
        <taxon>Pentapetalae</taxon>
        <taxon>rosids</taxon>
        <taxon>fabids</taxon>
        <taxon>Rosales</taxon>
        <taxon>Rosaceae</taxon>
        <taxon>Rosoideae</taxon>
        <taxon>Rosoideae incertae sedis</taxon>
        <taxon>Rosa</taxon>
    </lineage>
</organism>
<evidence type="ECO:0000313" key="3">
    <source>
        <dbReference type="Proteomes" id="UP000238479"/>
    </source>
</evidence>
<keyword evidence="1" id="KW-0812">Transmembrane</keyword>
<protein>
    <submittedName>
        <fullName evidence="2">Uncharacterized protein</fullName>
    </submittedName>
</protein>
<dbReference type="Gramene" id="PRQ50921">
    <property type="protein sequence ID" value="PRQ50921"/>
    <property type="gene ID" value="RchiOBHm_Chr2g0138541"/>
</dbReference>
<feature type="transmembrane region" description="Helical" evidence="1">
    <location>
        <begin position="26"/>
        <end position="49"/>
    </location>
</feature>
<comment type="caution">
    <text evidence="2">The sequence shown here is derived from an EMBL/GenBank/DDBJ whole genome shotgun (WGS) entry which is preliminary data.</text>
</comment>
<dbReference type="Proteomes" id="UP000238479">
    <property type="component" value="Chromosome 2"/>
</dbReference>
<keyword evidence="1" id="KW-1133">Transmembrane helix</keyword>
<keyword evidence="1" id="KW-0472">Membrane</keyword>
<proteinExistence type="predicted"/>
<sequence length="56" mass="6714">MVWNWVLSQDFEKEGFELLKPGIGTILIPIYILLFLLVLYFYCCCFYRLNVVFLSE</sequence>
<evidence type="ECO:0000313" key="2">
    <source>
        <dbReference type="EMBL" id="PRQ50921.1"/>
    </source>
</evidence>